<evidence type="ECO:0000313" key="2">
    <source>
        <dbReference type="EMBL" id="CAD8189231.1"/>
    </source>
</evidence>
<reference evidence="2" key="1">
    <citation type="submission" date="2021-01" db="EMBL/GenBank/DDBJ databases">
        <authorList>
            <consortium name="Genoscope - CEA"/>
            <person name="William W."/>
        </authorList>
    </citation>
    <scope>NUCLEOTIDE SEQUENCE</scope>
</reference>
<protein>
    <submittedName>
        <fullName evidence="2">Uncharacterized protein</fullName>
    </submittedName>
</protein>
<dbReference type="OMA" id="HIKQKQG"/>
<dbReference type="Proteomes" id="UP000683925">
    <property type="component" value="Unassembled WGS sequence"/>
</dbReference>
<keyword evidence="3" id="KW-1185">Reference proteome</keyword>
<evidence type="ECO:0000313" key="3">
    <source>
        <dbReference type="Proteomes" id="UP000683925"/>
    </source>
</evidence>
<keyword evidence="1" id="KW-0175">Coiled coil</keyword>
<comment type="caution">
    <text evidence="2">The sequence shown here is derived from an EMBL/GenBank/DDBJ whole genome shotgun (WGS) entry which is preliminary data.</text>
</comment>
<gene>
    <name evidence="2" type="ORF">POCTA_138.1.T0940170</name>
</gene>
<name>A0A8S1WKM9_PAROT</name>
<dbReference type="EMBL" id="CAJJDP010000093">
    <property type="protein sequence ID" value="CAD8189231.1"/>
    <property type="molecule type" value="Genomic_DNA"/>
</dbReference>
<feature type="coiled-coil region" evidence="1">
    <location>
        <begin position="351"/>
        <end position="423"/>
    </location>
</feature>
<organism evidence="2 3">
    <name type="scientific">Paramecium octaurelia</name>
    <dbReference type="NCBI Taxonomy" id="43137"/>
    <lineage>
        <taxon>Eukaryota</taxon>
        <taxon>Sar</taxon>
        <taxon>Alveolata</taxon>
        <taxon>Ciliophora</taxon>
        <taxon>Intramacronucleata</taxon>
        <taxon>Oligohymenophorea</taxon>
        <taxon>Peniculida</taxon>
        <taxon>Parameciidae</taxon>
        <taxon>Paramecium</taxon>
    </lineage>
</organism>
<evidence type="ECO:0000256" key="1">
    <source>
        <dbReference type="SAM" id="Coils"/>
    </source>
</evidence>
<dbReference type="OrthoDB" id="308393at2759"/>
<dbReference type="AlphaFoldDB" id="A0A8S1WKM9"/>
<proteinExistence type="predicted"/>
<feature type="coiled-coil region" evidence="1">
    <location>
        <begin position="27"/>
        <end position="159"/>
    </location>
</feature>
<accession>A0A8S1WKM9</accession>
<sequence length="448" mass="53470">MSSLFDEKECENCKKIESDYNIVRIDHIKLQAEYEKLQKDIEIMKRDTSQNDGELRKNRQKFDQLQNELNKINEKYQKLYGEKERSDAMIKQLQAINQKIQQEKEEMLFAKPAENPEQNQALQQISLLHEQLRKAQNQKEQALSINTQLTLELQQLKSQQKPQQNIVQTVQFQRDSTTNEKVFQMEIQNLRQRINEMNIALQKQQQEYQNLQQESKQQIENLQQQLEQQDKNIDQQQSSTIQLKQLQAQLKKMEAQNKVLQKQLDYKTQRYNEQLDDINKLQEELNACKTNQIVKVLGDEEKDYKEKYKQVLHQKQELEQSFKEKESILMQKVQQYESHIKQKQGNAGLENVKLKEKLDELKELQGKLNQIQEEELTQKMINSNQKRQLDDLINSQYQYKQKVKQLESQLQQCEDKLIQSKYQIADMMNLAMELGMTQLLDKFASLQQ</sequence>
<feature type="coiled-coil region" evidence="1">
    <location>
        <begin position="187"/>
        <end position="321"/>
    </location>
</feature>